<gene>
    <name evidence="4" type="ORF">QBC37DRAFT_5984</name>
</gene>
<proteinExistence type="predicted"/>
<reference evidence="4" key="1">
    <citation type="journal article" date="2023" name="Mol. Phylogenet. Evol.">
        <title>Genome-scale phylogeny and comparative genomics of the fungal order Sordariales.</title>
        <authorList>
            <person name="Hensen N."/>
            <person name="Bonometti L."/>
            <person name="Westerberg I."/>
            <person name="Brannstrom I.O."/>
            <person name="Guillou S."/>
            <person name="Cros-Aarteil S."/>
            <person name="Calhoun S."/>
            <person name="Haridas S."/>
            <person name="Kuo A."/>
            <person name="Mondo S."/>
            <person name="Pangilinan J."/>
            <person name="Riley R."/>
            <person name="LaButti K."/>
            <person name="Andreopoulos B."/>
            <person name="Lipzen A."/>
            <person name="Chen C."/>
            <person name="Yan M."/>
            <person name="Daum C."/>
            <person name="Ng V."/>
            <person name="Clum A."/>
            <person name="Steindorff A."/>
            <person name="Ohm R.A."/>
            <person name="Martin F."/>
            <person name="Silar P."/>
            <person name="Natvig D.O."/>
            <person name="Lalanne C."/>
            <person name="Gautier V."/>
            <person name="Ament-Velasquez S.L."/>
            <person name="Kruys A."/>
            <person name="Hutchinson M.I."/>
            <person name="Powell A.J."/>
            <person name="Barry K."/>
            <person name="Miller A.N."/>
            <person name="Grigoriev I.V."/>
            <person name="Debuchy R."/>
            <person name="Gladieux P."/>
            <person name="Hiltunen Thoren M."/>
            <person name="Johannesson H."/>
        </authorList>
    </citation>
    <scope>NUCLEOTIDE SEQUENCE</scope>
    <source>
        <strain evidence="4">PSN293</strain>
    </source>
</reference>
<dbReference type="InterPro" id="IPR036864">
    <property type="entry name" value="Zn2-C6_fun-type_DNA-bd_sf"/>
</dbReference>
<dbReference type="SUPFAM" id="SSF57701">
    <property type="entry name" value="Zn2/Cys6 DNA-binding domain"/>
    <property type="match status" value="1"/>
</dbReference>
<evidence type="ECO:0000256" key="2">
    <source>
        <dbReference type="SAM" id="MobiDB-lite"/>
    </source>
</evidence>
<name>A0AAN6YJN7_9PEZI</name>
<dbReference type="EMBL" id="MU858045">
    <property type="protein sequence ID" value="KAK4220319.1"/>
    <property type="molecule type" value="Genomic_DNA"/>
</dbReference>
<dbReference type="Gene3D" id="4.10.240.10">
    <property type="entry name" value="Zn(2)-C6 fungal-type DNA-binding domain"/>
    <property type="match status" value="1"/>
</dbReference>
<accession>A0AAN6YJN7</accession>
<dbReference type="AlphaFoldDB" id="A0AAN6YJN7"/>
<dbReference type="Proteomes" id="UP001301769">
    <property type="component" value="Unassembled WGS sequence"/>
</dbReference>
<feature type="domain" description="Zn(2)-C6 fungal-type" evidence="3">
    <location>
        <begin position="47"/>
        <end position="70"/>
    </location>
</feature>
<comment type="caution">
    <text evidence="4">The sequence shown here is derived from an EMBL/GenBank/DDBJ whole genome shotgun (WGS) entry which is preliminary data.</text>
</comment>
<protein>
    <recommendedName>
        <fullName evidence="3">Zn(2)-C6 fungal-type domain-containing protein</fullName>
    </recommendedName>
</protein>
<organism evidence="4 5">
    <name type="scientific">Rhypophila decipiens</name>
    <dbReference type="NCBI Taxonomy" id="261697"/>
    <lineage>
        <taxon>Eukaryota</taxon>
        <taxon>Fungi</taxon>
        <taxon>Dikarya</taxon>
        <taxon>Ascomycota</taxon>
        <taxon>Pezizomycotina</taxon>
        <taxon>Sordariomycetes</taxon>
        <taxon>Sordariomycetidae</taxon>
        <taxon>Sordariales</taxon>
        <taxon>Naviculisporaceae</taxon>
        <taxon>Rhypophila</taxon>
    </lineage>
</organism>
<dbReference type="Pfam" id="PF00172">
    <property type="entry name" value="Zn_clus"/>
    <property type="match status" value="1"/>
</dbReference>
<dbReference type="PANTHER" id="PTHR35392:SF3">
    <property type="entry name" value="ZN(2)-C6 FUNGAL-TYPE DOMAIN-CONTAINING PROTEIN"/>
    <property type="match status" value="1"/>
</dbReference>
<feature type="region of interest" description="Disordered" evidence="2">
    <location>
        <begin position="474"/>
        <end position="503"/>
    </location>
</feature>
<dbReference type="GO" id="GO:0000981">
    <property type="term" value="F:DNA-binding transcription factor activity, RNA polymerase II-specific"/>
    <property type="evidence" value="ECO:0007669"/>
    <property type="project" value="InterPro"/>
</dbReference>
<evidence type="ECO:0000256" key="1">
    <source>
        <dbReference type="ARBA" id="ARBA00023242"/>
    </source>
</evidence>
<dbReference type="PANTHER" id="PTHR35392">
    <property type="entry name" value="ZN(II)2CYS6 TRANSCRIPTION FACTOR (EUROFUNG)-RELATED-RELATED"/>
    <property type="match status" value="1"/>
</dbReference>
<feature type="region of interest" description="Disordered" evidence="2">
    <location>
        <begin position="363"/>
        <end position="383"/>
    </location>
</feature>
<dbReference type="InterPro" id="IPR001138">
    <property type="entry name" value="Zn2Cys6_DnaBD"/>
</dbReference>
<keyword evidence="1" id="KW-0539">Nucleus</keyword>
<evidence type="ECO:0000313" key="5">
    <source>
        <dbReference type="Proteomes" id="UP001301769"/>
    </source>
</evidence>
<reference evidence="4" key="2">
    <citation type="submission" date="2023-05" db="EMBL/GenBank/DDBJ databases">
        <authorList>
            <consortium name="Lawrence Berkeley National Laboratory"/>
            <person name="Steindorff A."/>
            <person name="Hensen N."/>
            <person name="Bonometti L."/>
            <person name="Westerberg I."/>
            <person name="Brannstrom I.O."/>
            <person name="Guillou S."/>
            <person name="Cros-Aarteil S."/>
            <person name="Calhoun S."/>
            <person name="Haridas S."/>
            <person name="Kuo A."/>
            <person name="Mondo S."/>
            <person name="Pangilinan J."/>
            <person name="Riley R."/>
            <person name="Labutti K."/>
            <person name="Andreopoulos B."/>
            <person name="Lipzen A."/>
            <person name="Chen C."/>
            <person name="Yanf M."/>
            <person name="Daum C."/>
            <person name="Ng V."/>
            <person name="Clum A."/>
            <person name="Ohm R."/>
            <person name="Martin F."/>
            <person name="Silar P."/>
            <person name="Natvig D."/>
            <person name="Lalanne C."/>
            <person name="Gautier V."/>
            <person name="Ament-Velasquez S.L."/>
            <person name="Kruys A."/>
            <person name="Hutchinson M.I."/>
            <person name="Powell A.J."/>
            <person name="Barry K."/>
            <person name="Miller A.N."/>
            <person name="Grigoriev I.V."/>
            <person name="Debuchy R."/>
            <person name="Gladieux P."/>
            <person name="Thoren M.H."/>
            <person name="Johannesson H."/>
        </authorList>
    </citation>
    <scope>NUCLEOTIDE SEQUENCE</scope>
    <source>
        <strain evidence="4">PSN293</strain>
    </source>
</reference>
<sequence>MDPPSLARSLHCFRATDNRPRPQQARSRAKYTPEEREKVNKVRQQGACLRCRMLRIRCSQDNPCKSCLESALRGSERKVLSFCYCIRSRYSDVNIFYSDQIAVMQIETLSAKMGGLLSRVALPASFTSFDLEQRDKFNDTLETWLTDPGSKFPNGSIVALCCSNLLSIHFQEELLDDDLLPESQKFLLATTLAHSGWHARDMKRRELCAAGHVSGYRLIKRLDRILTPQFLSQCSPEYCQVLFLLLLGTILGVGYSSTQLTDSDPSPSFPAAEMLDTEFQQSPTLWLAMKEHLCQMLAHHLIYLASMLGIKLDTDVERRIIDTAIHRWSKMESYVWADGVESTEAERDAMSRDTLNRRRAGFTMNQTQQQQLPQIQTSSQPEPHPQIYDQYENPPYWQDGPEPQMDTIPRKQPPLVPIPCEDLAQFTTDFPQWSENPESYMSMEMDEPPEAPETESSSASIYGEPESMQMDYSTSRTTAGSSFGPVSRSMLTRSHTEPIPQSRQDYSVPWRRIKRRSMWVVRTFDGGPEHGPINVQARLRGRGVPRDFGLFV</sequence>
<dbReference type="CDD" id="cd00067">
    <property type="entry name" value="GAL4"/>
    <property type="match status" value="1"/>
</dbReference>
<keyword evidence="5" id="KW-1185">Reference proteome</keyword>
<evidence type="ECO:0000259" key="3">
    <source>
        <dbReference type="Pfam" id="PF00172"/>
    </source>
</evidence>
<dbReference type="GO" id="GO:0008270">
    <property type="term" value="F:zinc ion binding"/>
    <property type="evidence" value="ECO:0007669"/>
    <property type="project" value="InterPro"/>
</dbReference>
<dbReference type="InterPro" id="IPR052973">
    <property type="entry name" value="Fungal_sec-metab_reg_TF"/>
</dbReference>
<feature type="compositionally biased region" description="Polar residues" evidence="2">
    <location>
        <begin position="489"/>
        <end position="503"/>
    </location>
</feature>
<evidence type="ECO:0000313" key="4">
    <source>
        <dbReference type="EMBL" id="KAK4220319.1"/>
    </source>
</evidence>
<feature type="compositionally biased region" description="Low complexity" evidence="2">
    <location>
        <begin position="366"/>
        <end position="381"/>
    </location>
</feature>